<sequence>HTATLEAADTEDDVSEGISGSSSMNPTSTDWSEIMEHEEATENQQKELETNDLRPENSTAMGMEGSGNLYDERSGDVGPPDLHGGIKANKLNQQYKKFKETKQNQSAKKKAPEPSQKTDDERPENPYKNNNQGPEVQGNITIEQDVHIVEIDLAPDTEKGQPNINEENSSLQNLSRQEIVTGKKDVQISESVLCKKSETKFRNSDHLLVWCSLYQNQETPKPILWKLNPRMLNNTFISKELEADLKDKKATSDWDYYKIRCQSIYRACKPPTTPETLL</sequence>
<comment type="caution">
    <text evidence="2">The sequence shown here is derived from an EMBL/GenBank/DDBJ whole genome shotgun (WGS) entry which is preliminary data.</text>
</comment>
<feature type="region of interest" description="Disordered" evidence="1">
    <location>
        <begin position="1"/>
        <end position="137"/>
    </location>
</feature>
<feature type="compositionally biased region" description="Polar residues" evidence="1">
    <location>
        <begin position="18"/>
        <end position="31"/>
    </location>
</feature>
<evidence type="ECO:0000313" key="3">
    <source>
        <dbReference type="Proteomes" id="UP000789901"/>
    </source>
</evidence>
<feature type="compositionally biased region" description="Polar residues" evidence="1">
    <location>
        <begin position="127"/>
        <end position="137"/>
    </location>
</feature>
<dbReference type="Proteomes" id="UP000789901">
    <property type="component" value="Unassembled WGS sequence"/>
</dbReference>
<evidence type="ECO:0000313" key="2">
    <source>
        <dbReference type="EMBL" id="CAG8767704.1"/>
    </source>
</evidence>
<organism evidence="2 3">
    <name type="scientific">Gigaspora margarita</name>
    <dbReference type="NCBI Taxonomy" id="4874"/>
    <lineage>
        <taxon>Eukaryota</taxon>
        <taxon>Fungi</taxon>
        <taxon>Fungi incertae sedis</taxon>
        <taxon>Mucoromycota</taxon>
        <taxon>Glomeromycotina</taxon>
        <taxon>Glomeromycetes</taxon>
        <taxon>Diversisporales</taxon>
        <taxon>Gigasporaceae</taxon>
        <taxon>Gigaspora</taxon>
    </lineage>
</organism>
<feature type="compositionally biased region" description="Basic and acidic residues" evidence="1">
    <location>
        <begin position="110"/>
        <end position="125"/>
    </location>
</feature>
<gene>
    <name evidence="2" type="ORF">GMARGA_LOCUS18177</name>
</gene>
<protein>
    <submittedName>
        <fullName evidence="2">905_t:CDS:1</fullName>
    </submittedName>
</protein>
<feature type="non-terminal residue" evidence="2">
    <location>
        <position position="1"/>
    </location>
</feature>
<name>A0ABN7VGE6_GIGMA</name>
<evidence type="ECO:0000256" key="1">
    <source>
        <dbReference type="SAM" id="MobiDB-lite"/>
    </source>
</evidence>
<accession>A0ABN7VGE6</accession>
<feature type="compositionally biased region" description="Basic and acidic residues" evidence="1">
    <location>
        <begin position="34"/>
        <end position="55"/>
    </location>
</feature>
<reference evidence="2 3" key="1">
    <citation type="submission" date="2021-06" db="EMBL/GenBank/DDBJ databases">
        <authorList>
            <person name="Kallberg Y."/>
            <person name="Tangrot J."/>
            <person name="Rosling A."/>
        </authorList>
    </citation>
    <scope>NUCLEOTIDE SEQUENCE [LARGE SCALE GENOMIC DNA]</scope>
    <source>
        <strain evidence="2 3">120-4 pot B 10/14</strain>
    </source>
</reference>
<dbReference type="EMBL" id="CAJVQB010014320">
    <property type="protein sequence ID" value="CAG8767704.1"/>
    <property type="molecule type" value="Genomic_DNA"/>
</dbReference>
<proteinExistence type="predicted"/>
<keyword evidence="3" id="KW-1185">Reference proteome</keyword>